<feature type="compositionally biased region" description="Low complexity" evidence="1">
    <location>
        <begin position="249"/>
        <end position="261"/>
    </location>
</feature>
<dbReference type="AlphaFoldDB" id="A0A1M7IPH8"/>
<dbReference type="InterPro" id="IPR022385">
    <property type="entry name" value="Rhs_assc_core"/>
</dbReference>
<keyword evidence="3" id="KW-1185">Reference proteome</keyword>
<evidence type="ECO:0000256" key="1">
    <source>
        <dbReference type="SAM" id="MobiDB-lite"/>
    </source>
</evidence>
<name>A0A1M7IPH8_9FLAO</name>
<dbReference type="InterPro" id="IPR050708">
    <property type="entry name" value="T6SS_VgrG/RHS"/>
</dbReference>
<feature type="region of interest" description="Disordered" evidence="1">
    <location>
        <begin position="342"/>
        <end position="361"/>
    </location>
</feature>
<dbReference type="STRING" id="946677.SAMN05444484_1061"/>
<dbReference type="Proteomes" id="UP000184028">
    <property type="component" value="Unassembled WGS sequence"/>
</dbReference>
<feature type="region of interest" description="Disordered" evidence="1">
    <location>
        <begin position="242"/>
        <end position="261"/>
    </location>
</feature>
<dbReference type="PANTHER" id="PTHR32305">
    <property type="match status" value="1"/>
</dbReference>
<evidence type="ECO:0000313" key="3">
    <source>
        <dbReference type="Proteomes" id="UP000184028"/>
    </source>
</evidence>
<evidence type="ECO:0000313" key="2">
    <source>
        <dbReference type="EMBL" id="SHM42726.1"/>
    </source>
</evidence>
<dbReference type="Gene3D" id="2.180.10.10">
    <property type="entry name" value="RHS repeat-associated core"/>
    <property type="match status" value="1"/>
</dbReference>
<dbReference type="PANTHER" id="PTHR32305:SF15">
    <property type="entry name" value="PROTEIN RHSA-RELATED"/>
    <property type="match status" value="1"/>
</dbReference>
<protein>
    <submittedName>
        <fullName evidence="2">RHS repeat-associated core domain-containing protein</fullName>
    </submittedName>
</protein>
<proteinExistence type="predicted"/>
<reference evidence="3" key="1">
    <citation type="submission" date="2016-11" db="EMBL/GenBank/DDBJ databases">
        <authorList>
            <person name="Varghese N."/>
            <person name="Submissions S."/>
        </authorList>
    </citation>
    <scope>NUCLEOTIDE SEQUENCE [LARGE SCALE GENOMIC DNA]</scope>
    <source>
        <strain evidence="3">DSM 24724</strain>
    </source>
</reference>
<dbReference type="NCBIfam" id="TIGR03696">
    <property type="entry name" value="Rhs_assc_core"/>
    <property type="match status" value="1"/>
</dbReference>
<gene>
    <name evidence="2" type="ORF">SAMN05444484_1061</name>
</gene>
<dbReference type="EMBL" id="FRBT01000006">
    <property type="protein sequence ID" value="SHM42726.1"/>
    <property type="molecule type" value="Genomic_DNA"/>
</dbReference>
<sequence>QITFATTGNIVYIYNAAGQKVQKIVNRSGVSPVTTDYFGGYQYENGILKFFPTTEGYIEPSAGSYKYVYQYKDHLGNVRLSYDKNLVIQEENNYYPFGLKQEGYNTVKNSTSDALKYKFNGKELQDELGLGMYDYGSRLYDPARAGWSNIDPLAEKMRRHSPYNYCFDNPMRFTDPDGMSPSDVIIKGPGADKTLAQLQKSTSLTLTMNDKGKVTATGEAKTKADKELKAATTDKNVTVNLNSTLGNQSTDGSGDYLSSSGSFDGSTVNADGTATANQTVNPDFAKKVDEFEGTPEGTGVLHETLEGYQEGKRAQETQTPSGPAIPGTDGYKNYDAAHNKADALDPRHVRVGEPDRGLRKDGTLWQGLFKPNGSFLPLYQVPVKKK</sequence>
<organism evidence="2 3">
    <name type="scientific">Flavobacterium chilense</name>
    <dbReference type="NCBI Taxonomy" id="946677"/>
    <lineage>
        <taxon>Bacteria</taxon>
        <taxon>Pseudomonadati</taxon>
        <taxon>Bacteroidota</taxon>
        <taxon>Flavobacteriia</taxon>
        <taxon>Flavobacteriales</taxon>
        <taxon>Flavobacteriaceae</taxon>
        <taxon>Flavobacterium</taxon>
    </lineage>
</organism>
<dbReference type="RefSeq" id="WP_317041611.1">
    <property type="nucleotide sequence ID" value="NZ_FRBT01000006.1"/>
</dbReference>
<feature type="non-terminal residue" evidence="2">
    <location>
        <position position="1"/>
    </location>
</feature>
<accession>A0A1M7IPH8</accession>